<accession>A0A4U6T8Z9</accession>
<dbReference type="AlphaFoldDB" id="A0A4U6T8Z9"/>
<evidence type="ECO:0000313" key="2">
    <source>
        <dbReference type="EMBL" id="TKV97751.1"/>
    </source>
</evidence>
<proteinExistence type="predicted"/>
<keyword evidence="1" id="KW-1133">Transmembrane helix</keyword>
<organism evidence="2 3">
    <name type="scientific">Setaria viridis</name>
    <name type="common">Green bristlegrass</name>
    <name type="synonym">Setaria italica subsp. viridis</name>
    <dbReference type="NCBI Taxonomy" id="4556"/>
    <lineage>
        <taxon>Eukaryota</taxon>
        <taxon>Viridiplantae</taxon>
        <taxon>Streptophyta</taxon>
        <taxon>Embryophyta</taxon>
        <taxon>Tracheophyta</taxon>
        <taxon>Spermatophyta</taxon>
        <taxon>Magnoliopsida</taxon>
        <taxon>Liliopsida</taxon>
        <taxon>Poales</taxon>
        <taxon>Poaceae</taxon>
        <taxon>PACMAD clade</taxon>
        <taxon>Panicoideae</taxon>
        <taxon>Panicodae</taxon>
        <taxon>Paniceae</taxon>
        <taxon>Cenchrinae</taxon>
        <taxon>Setaria</taxon>
    </lineage>
</organism>
<reference evidence="2" key="1">
    <citation type="submission" date="2019-03" db="EMBL/GenBank/DDBJ databases">
        <title>WGS assembly of Setaria viridis.</title>
        <authorList>
            <person name="Huang P."/>
            <person name="Jenkins J."/>
            <person name="Grimwood J."/>
            <person name="Barry K."/>
            <person name="Healey A."/>
            <person name="Mamidi S."/>
            <person name="Sreedasyam A."/>
            <person name="Shu S."/>
            <person name="Feldman M."/>
            <person name="Wu J."/>
            <person name="Yu Y."/>
            <person name="Chen C."/>
            <person name="Johnson J."/>
            <person name="Rokhsar D."/>
            <person name="Baxter I."/>
            <person name="Schmutz J."/>
            <person name="Brutnell T."/>
            <person name="Kellogg E."/>
        </authorList>
    </citation>
    <scope>NUCLEOTIDE SEQUENCE [LARGE SCALE GENOMIC DNA]</scope>
</reference>
<dbReference type="Proteomes" id="UP000298652">
    <property type="component" value="Chromosome 9"/>
</dbReference>
<feature type="transmembrane region" description="Helical" evidence="1">
    <location>
        <begin position="118"/>
        <end position="138"/>
    </location>
</feature>
<keyword evidence="1" id="KW-0812">Transmembrane</keyword>
<keyword evidence="1" id="KW-0472">Membrane</keyword>
<evidence type="ECO:0000313" key="3">
    <source>
        <dbReference type="Proteomes" id="UP000298652"/>
    </source>
</evidence>
<name>A0A4U6T8Z9_SETVI</name>
<gene>
    <name evidence="2" type="ORF">SEVIR_9G515700v2</name>
</gene>
<keyword evidence="3" id="KW-1185">Reference proteome</keyword>
<protein>
    <submittedName>
        <fullName evidence="2">Uncharacterized protein</fullName>
    </submittedName>
</protein>
<dbReference type="Gramene" id="TKV97751">
    <property type="protein sequence ID" value="TKV97751"/>
    <property type="gene ID" value="SEVIR_9G515700v2"/>
</dbReference>
<dbReference type="EMBL" id="CM016560">
    <property type="protein sequence ID" value="TKV97751.1"/>
    <property type="molecule type" value="Genomic_DNA"/>
</dbReference>
<evidence type="ECO:0000256" key="1">
    <source>
        <dbReference type="SAM" id="Phobius"/>
    </source>
</evidence>
<sequence>MKTPVETGSYLAHVPIACPIPTARREPHARLTGQVHPRASDADGDGYSSRRFLSSTHLLLLREEAVWNWKWNGPNGSPHRTRLCSRLAAGHGGHTVSHELPAGHGGHTVSHELPAGHIFSFFRAFFFLFVFFLFRCVCRIKGGRRRRRSRIPNPTGGRRAIKGSPVLLLTAPALRAWPALIRRAACPCFPSFCVSSASAGIVSLLRTCVVTDRRIGVREWPERRY</sequence>